<dbReference type="Proteomes" id="UP000061660">
    <property type="component" value="Chromosome"/>
</dbReference>
<dbReference type="PANTHER" id="PTHR22916:SF64">
    <property type="entry name" value="TRANSFERASE, PUTATIVE-RELATED"/>
    <property type="match status" value="1"/>
</dbReference>
<organism evidence="2 3">
    <name type="scientific">Paenibacillus naphthalenovorans</name>
    <dbReference type="NCBI Taxonomy" id="162209"/>
    <lineage>
        <taxon>Bacteria</taxon>
        <taxon>Bacillati</taxon>
        <taxon>Bacillota</taxon>
        <taxon>Bacilli</taxon>
        <taxon>Bacillales</taxon>
        <taxon>Paenibacillaceae</taxon>
        <taxon>Paenibacillus</taxon>
    </lineage>
</organism>
<proteinExistence type="inferred from homology"/>
<dbReference type="STRING" id="162209.IJ22_03330"/>
<gene>
    <name evidence="2" type="ORF">IJ22_03330</name>
</gene>
<sequence>MKVTVAICTFNRAEYLEKTINSVLVQSYPDTEYEILIIDNNSTDHTAQLVMPIVEKEHHVRYVLEVNKGLSYARNRAIAEAKGEFILFLDDDATACQDWIRHILDCFQDEKVACVGGKINPVWEKSVPTWLPERYYSLYTILDYSDKVTEMDHNSIPFGANVAFRKDVLKKYGCFRTDLGRVGNNLLSGEESELIRKIRKDYIIMYTPYAFVNHTIASNRINKKWFLRRLYWQGVSDVIRVEKKLKRLKFFIGSNIRIVFYLVYILFNLSEKKKTIHILAKLMYRLGVVRYTLTSVMKR</sequence>
<accession>A0A0U2KVU0</accession>
<evidence type="ECO:0000313" key="2">
    <source>
        <dbReference type="EMBL" id="ALS20722.1"/>
    </source>
</evidence>
<dbReference type="RefSeq" id="WP_062406779.1">
    <property type="nucleotide sequence ID" value="NZ_BJCS01000002.1"/>
</dbReference>
<dbReference type="AlphaFoldDB" id="A0A0U2KVU0"/>
<protein>
    <submittedName>
        <fullName evidence="2">Family 2 glycosyl transferase</fullName>
    </submittedName>
</protein>
<dbReference type="InterPro" id="IPR029044">
    <property type="entry name" value="Nucleotide-diphossugar_trans"/>
</dbReference>
<dbReference type="InterPro" id="IPR001173">
    <property type="entry name" value="Glyco_trans_2-like"/>
</dbReference>
<dbReference type="KEGG" id="pnp:IJ22_03330"/>
<dbReference type="EMBL" id="CP013652">
    <property type="protein sequence ID" value="ALS20722.1"/>
    <property type="molecule type" value="Genomic_DNA"/>
</dbReference>
<dbReference type="SUPFAM" id="SSF53448">
    <property type="entry name" value="Nucleotide-diphospho-sugar transferases"/>
    <property type="match status" value="1"/>
</dbReference>
<comment type="similarity">
    <text evidence="1">Belongs to the glycosyltransferase 2 family.</text>
</comment>
<keyword evidence="2" id="KW-0808">Transferase</keyword>
<evidence type="ECO:0000256" key="1">
    <source>
        <dbReference type="ARBA" id="ARBA00006739"/>
    </source>
</evidence>
<dbReference type="CDD" id="cd00761">
    <property type="entry name" value="Glyco_tranf_GTA_type"/>
    <property type="match status" value="1"/>
</dbReference>
<dbReference type="GO" id="GO:0016740">
    <property type="term" value="F:transferase activity"/>
    <property type="evidence" value="ECO:0007669"/>
    <property type="project" value="UniProtKB-KW"/>
</dbReference>
<dbReference type="Pfam" id="PF00535">
    <property type="entry name" value="Glycos_transf_2"/>
    <property type="match status" value="1"/>
</dbReference>
<evidence type="ECO:0000313" key="3">
    <source>
        <dbReference type="Proteomes" id="UP000061660"/>
    </source>
</evidence>
<keyword evidence="3" id="KW-1185">Reference proteome</keyword>
<dbReference type="OrthoDB" id="153025at2"/>
<dbReference type="Gene3D" id="3.90.550.10">
    <property type="entry name" value="Spore Coat Polysaccharide Biosynthesis Protein SpsA, Chain A"/>
    <property type="match status" value="1"/>
</dbReference>
<name>A0A0U2KVU0_9BACL</name>
<reference evidence="2 3" key="2">
    <citation type="journal article" date="2016" name="Genome Announc.">
        <title>Complete Genome Sequences of Two Interactive Moderate Thermophiles, Paenibacillus napthalenovorans 32O-Y and Paenibacillus sp. 32O-W.</title>
        <authorList>
            <person name="Butler R.R.III."/>
            <person name="Wang J."/>
            <person name="Stark B.C."/>
            <person name="Pombert J.F."/>
        </authorList>
    </citation>
    <scope>NUCLEOTIDE SEQUENCE [LARGE SCALE GENOMIC DNA]</scope>
    <source>
        <strain evidence="2 3">32O-Y</strain>
    </source>
</reference>
<dbReference type="PANTHER" id="PTHR22916">
    <property type="entry name" value="GLYCOSYLTRANSFERASE"/>
    <property type="match status" value="1"/>
</dbReference>
<reference evidence="3" key="1">
    <citation type="submission" date="2015-12" db="EMBL/GenBank/DDBJ databases">
        <title>Complete genome sequences of two moderately thermophilic Paenibacillus species.</title>
        <authorList>
            <person name="Butler R.III."/>
            <person name="Wang J."/>
            <person name="Stark B.C."/>
            <person name="Pombert J.-F."/>
        </authorList>
    </citation>
    <scope>NUCLEOTIDE SEQUENCE [LARGE SCALE GENOMIC DNA]</scope>
    <source>
        <strain evidence="3">32O-Y</strain>
    </source>
</reference>
<dbReference type="PATRIC" id="fig|162209.4.peg.353"/>